<feature type="region of interest" description="Disordered" evidence="7">
    <location>
        <begin position="210"/>
        <end position="277"/>
    </location>
</feature>
<dbReference type="GO" id="GO:0005666">
    <property type="term" value="C:RNA polymerase III complex"/>
    <property type="evidence" value="ECO:0007669"/>
    <property type="project" value="InterPro"/>
</dbReference>
<dbReference type="GO" id="GO:0006384">
    <property type="term" value="P:transcription initiation at RNA polymerase III promoter"/>
    <property type="evidence" value="ECO:0007669"/>
    <property type="project" value="InterPro"/>
</dbReference>
<dbReference type="InterPro" id="IPR038846">
    <property type="entry name" value="RPC9"/>
</dbReference>
<keyword evidence="9" id="KW-1185">Reference proteome</keyword>
<evidence type="ECO:0000313" key="9">
    <source>
        <dbReference type="Proteomes" id="UP001165120"/>
    </source>
</evidence>
<evidence type="ECO:0000256" key="2">
    <source>
        <dbReference type="ARBA" id="ARBA00006898"/>
    </source>
</evidence>
<evidence type="ECO:0000256" key="7">
    <source>
        <dbReference type="SAM" id="MobiDB-lite"/>
    </source>
</evidence>
<accession>A0A9W6SX09</accession>
<evidence type="ECO:0000256" key="4">
    <source>
        <dbReference type="ARBA" id="ARBA00022478"/>
    </source>
</evidence>
<dbReference type="PANTHER" id="PTHR15561">
    <property type="entry name" value="CALCITONIN GENE-RELATED PEPTIDE-RECEPTOR COMPONENT PROTEIN"/>
    <property type="match status" value="1"/>
</dbReference>
<evidence type="ECO:0000256" key="3">
    <source>
        <dbReference type="ARBA" id="ARBA00016672"/>
    </source>
</evidence>
<dbReference type="Pfam" id="PF03874">
    <property type="entry name" value="RNA_pol_Rpb4"/>
    <property type="match status" value="1"/>
</dbReference>
<organism evidence="8 9">
    <name type="scientific">Candida boidinii</name>
    <name type="common">Yeast</name>
    <dbReference type="NCBI Taxonomy" id="5477"/>
    <lineage>
        <taxon>Eukaryota</taxon>
        <taxon>Fungi</taxon>
        <taxon>Dikarya</taxon>
        <taxon>Ascomycota</taxon>
        <taxon>Saccharomycotina</taxon>
        <taxon>Pichiomycetes</taxon>
        <taxon>Pichiales</taxon>
        <taxon>Pichiaceae</taxon>
        <taxon>Ogataea</taxon>
        <taxon>Ogataea/Candida clade</taxon>
    </lineage>
</organism>
<name>A0A9W6SX09_CANBO</name>
<dbReference type="InterPro" id="IPR038324">
    <property type="entry name" value="Rpb4/RPC9_sf"/>
</dbReference>
<dbReference type="InterPro" id="IPR010997">
    <property type="entry name" value="HRDC-like_sf"/>
</dbReference>
<feature type="compositionally biased region" description="Acidic residues" evidence="7">
    <location>
        <begin position="129"/>
        <end position="139"/>
    </location>
</feature>
<evidence type="ECO:0000256" key="1">
    <source>
        <dbReference type="ARBA" id="ARBA00004123"/>
    </source>
</evidence>
<comment type="similarity">
    <text evidence="2">Belongs to the eukaryotic RPC9 RNA polymerase subunit family.</text>
</comment>
<evidence type="ECO:0000256" key="5">
    <source>
        <dbReference type="ARBA" id="ARBA00023163"/>
    </source>
</evidence>
<feature type="region of interest" description="Disordered" evidence="7">
    <location>
        <begin position="113"/>
        <end position="139"/>
    </location>
</feature>
<feature type="compositionally biased region" description="Basic and acidic residues" evidence="7">
    <location>
        <begin position="257"/>
        <end position="271"/>
    </location>
</feature>
<protein>
    <recommendedName>
        <fullName evidence="3">DNA-directed RNA polymerase III subunit RPC9</fullName>
    </recommendedName>
</protein>
<comment type="subcellular location">
    <subcellularLocation>
        <location evidence="1">Nucleus</location>
    </subcellularLocation>
</comment>
<keyword evidence="5" id="KW-0804">Transcription</keyword>
<dbReference type="Gene3D" id="1.20.1250.40">
    <property type="match status" value="1"/>
</dbReference>
<dbReference type="InterPro" id="IPR005574">
    <property type="entry name" value="Rpb4/RPC9"/>
</dbReference>
<dbReference type="Gene3D" id="6.10.140.870">
    <property type="match status" value="1"/>
</dbReference>
<keyword evidence="4" id="KW-0240">DNA-directed RNA polymerase</keyword>
<gene>
    <name evidence="8" type="ORF">Cboi02_000196900</name>
</gene>
<evidence type="ECO:0000313" key="8">
    <source>
        <dbReference type="EMBL" id="GME68945.1"/>
    </source>
</evidence>
<feature type="compositionally biased region" description="Low complexity" evidence="7">
    <location>
        <begin position="117"/>
        <end position="128"/>
    </location>
</feature>
<dbReference type="AlphaFoldDB" id="A0A9W6SX09"/>
<feature type="compositionally biased region" description="Acidic residues" evidence="7">
    <location>
        <begin position="231"/>
        <end position="256"/>
    </location>
</feature>
<comment type="caution">
    <text evidence="8">The sequence shown here is derived from an EMBL/GenBank/DDBJ whole genome shotgun (WGS) entry which is preliminary data.</text>
</comment>
<dbReference type="SUPFAM" id="SSF47819">
    <property type="entry name" value="HRDC-like"/>
    <property type="match status" value="1"/>
</dbReference>
<feature type="compositionally biased region" description="Acidic residues" evidence="7">
    <location>
        <begin position="211"/>
        <end position="222"/>
    </location>
</feature>
<dbReference type="Proteomes" id="UP001165120">
    <property type="component" value="Unassembled WGS sequence"/>
</dbReference>
<dbReference type="GO" id="GO:0000166">
    <property type="term" value="F:nucleotide binding"/>
    <property type="evidence" value="ECO:0007669"/>
    <property type="project" value="InterPro"/>
</dbReference>
<evidence type="ECO:0000256" key="6">
    <source>
        <dbReference type="ARBA" id="ARBA00023242"/>
    </source>
</evidence>
<dbReference type="PANTHER" id="PTHR15561:SF0">
    <property type="entry name" value="DNA-DIRECTED RNA POLYMERASE III SUBUNIT RPC9"/>
    <property type="match status" value="1"/>
</dbReference>
<dbReference type="EMBL" id="BSXN01000534">
    <property type="protein sequence ID" value="GME68945.1"/>
    <property type="molecule type" value="Genomic_DNA"/>
</dbReference>
<keyword evidence="6" id="KW-0539">Nucleus</keyword>
<reference evidence="8" key="1">
    <citation type="submission" date="2023-04" db="EMBL/GenBank/DDBJ databases">
        <title>Candida boidinii NBRC 10035.</title>
        <authorList>
            <person name="Ichikawa N."/>
            <person name="Sato H."/>
            <person name="Tonouchi N."/>
        </authorList>
    </citation>
    <scope>NUCLEOTIDE SEQUENCE</scope>
    <source>
        <strain evidence="8">NBRC 10035</strain>
    </source>
</reference>
<proteinExistence type="inferred from homology"/>
<sequence length="277" mass="32489">MKILVEVSRDSFLSYFEVYNHLIEIQEENGWDFKSDAGAAAGAKDRKNDRKNDKFKNKRNNNLIDLEIITRDLNSYLSKIGSIPIRLPDFNNNRFDPEIRRKRKLEKIKKYKRKQQQLENGEGTNADANENEDEEEEEELIIPGRQNFIDSMIELNKFSLEKIEKLQIVNFKPRSIVLLYSIIEECDQRFNEDECNAIIEIVNTYFPVLDTPEEEGEGEGEGEQQVGEVVNNEEIEQPVVQVEEDYYEEEFEDDVNDLEHESTRRAPKPEGMDIDEE</sequence>